<protein>
    <recommendedName>
        <fullName evidence="2">Peptidase MA-like domain-containing protein</fullName>
    </recommendedName>
</protein>
<dbReference type="EMBL" id="BMEX01000007">
    <property type="protein sequence ID" value="GGA49312.1"/>
    <property type="molecule type" value="Genomic_DNA"/>
</dbReference>
<dbReference type="RefSeq" id="WP_188432674.1">
    <property type="nucleotide sequence ID" value="NZ_BMEX01000007.1"/>
</dbReference>
<reference evidence="4" key="1">
    <citation type="journal article" date="2019" name="Int. J. Syst. Evol. Microbiol.">
        <title>The Global Catalogue of Microorganisms (GCM) 10K type strain sequencing project: providing services to taxonomists for standard genome sequencing and annotation.</title>
        <authorList>
            <consortium name="The Broad Institute Genomics Platform"/>
            <consortium name="The Broad Institute Genome Sequencing Center for Infectious Disease"/>
            <person name="Wu L."/>
            <person name="Ma J."/>
        </authorList>
    </citation>
    <scope>NUCLEOTIDE SEQUENCE [LARGE SCALE GENOMIC DNA]</scope>
    <source>
        <strain evidence="4">CGMCC 1.12404</strain>
    </source>
</reference>
<dbReference type="InterPro" id="IPR032710">
    <property type="entry name" value="NTF2-like_dom_sf"/>
</dbReference>
<evidence type="ECO:0000256" key="1">
    <source>
        <dbReference type="SAM" id="MobiDB-lite"/>
    </source>
</evidence>
<accession>A0ABQ1GSU7</accession>
<feature type="domain" description="Peptidase MA-like" evidence="2">
    <location>
        <begin position="171"/>
        <end position="339"/>
    </location>
</feature>
<feature type="region of interest" description="Disordered" evidence="1">
    <location>
        <begin position="382"/>
        <end position="402"/>
    </location>
</feature>
<comment type="caution">
    <text evidence="3">The sequence shown here is derived from an EMBL/GenBank/DDBJ whole genome shotgun (WGS) entry which is preliminary data.</text>
</comment>
<dbReference type="InterPro" id="IPR039568">
    <property type="entry name" value="Peptidase_MA-like_dom"/>
</dbReference>
<evidence type="ECO:0000259" key="2">
    <source>
        <dbReference type="Pfam" id="PF13485"/>
    </source>
</evidence>
<dbReference type="Proteomes" id="UP000617979">
    <property type="component" value="Unassembled WGS sequence"/>
</dbReference>
<evidence type="ECO:0000313" key="4">
    <source>
        <dbReference type="Proteomes" id="UP000617979"/>
    </source>
</evidence>
<sequence length="402" mass="47122">MIRKGRLLILMLLLMISTFGASPFFLQRVHGSEPEAQVQIRHLIQEKQDAVNQRDRERFLHLLHPDMKTYIQEQKRWFDDAMQWIDPGSYRLRVISMIPWAEHQIRVWMEQCYTRKGKRFTLKYPILFQETATGWRDAGFPLHHLTRGDVTVRYTDTGLAEQAAIALETGHKAIQELKREMDWTPESPVEVKIYHRPDWFRQSVKLSLPRWAGGWHEAGESIKLIGARGSEERQLISSGVVHEMTHMMVSEMTGDNAAYWLQEGAAEYFQSHLLPGLHNREEPSGKRPRWSWSQLKKANLEQMGEKEAAAYYTQCYQLFRFLMEAYGEEKVKRLFSVLQLSPEEDRDTVGKLSLTNRRTEAALKKVMGKSLKELEQDWLRELGKEKRKDLPHPSDQKMDPFT</sequence>
<keyword evidence="4" id="KW-1185">Reference proteome</keyword>
<gene>
    <name evidence="3" type="ORF">GCM10007416_23070</name>
</gene>
<dbReference type="SUPFAM" id="SSF54427">
    <property type="entry name" value="NTF2-like"/>
    <property type="match status" value="1"/>
</dbReference>
<evidence type="ECO:0000313" key="3">
    <source>
        <dbReference type="EMBL" id="GGA49312.1"/>
    </source>
</evidence>
<dbReference type="Pfam" id="PF13485">
    <property type="entry name" value="Peptidase_MA_2"/>
    <property type="match status" value="1"/>
</dbReference>
<proteinExistence type="predicted"/>
<name>A0ABQ1GSU7_9BACL</name>
<organism evidence="3 4">
    <name type="scientific">Kroppenstedtia guangzhouensis</name>
    <dbReference type="NCBI Taxonomy" id="1274356"/>
    <lineage>
        <taxon>Bacteria</taxon>
        <taxon>Bacillati</taxon>
        <taxon>Bacillota</taxon>
        <taxon>Bacilli</taxon>
        <taxon>Bacillales</taxon>
        <taxon>Thermoactinomycetaceae</taxon>
        <taxon>Kroppenstedtia</taxon>
    </lineage>
</organism>